<evidence type="ECO:0000256" key="1">
    <source>
        <dbReference type="ARBA" id="ARBA00000200"/>
    </source>
</evidence>
<dbReference type="PATRIC" id="fig|83552.4.peg.2459"/>
<evidence type="ECO:0000256" key="7">
    <source>
        <dbReference type="ARBA" id="ARBA00023239"/>
    </source>
</evidence>
<dbReference type="CDD" id="cd00554">
    <property type="entry name" value="MECDP_synthase"/>
    <property type="match status" value="1"/>
</dbReference>
<feature type="domain" description="2-C-methyl-D-erythritol 2,4-cyclodiphosphate synthase" evidence="9">
    <location>
        <begin position="19"/>
        <end position="172"/>
    </location>
</feature>
<keyword evidence="5" id="KW-0479">Metal-binding</keyword>
<proteinExistence type="inferred from homology"/>
<dbReference type="EC" id="4.6.1.12" evidence="4 8"/>
<comment type="pathway">
    <text evidence="3">Isoprenoid biosynthesis; isopentenyl diphosphate biosynthesis via DXP pathway; isopentenyl diphosphate from 1-deoxy-D-xylulose 5-phosphate: step 4/6.</text>
</comment>
<evidence type="ECO:0000256" key="4">
    <source>
        <dbReference type="ARBA" id="ARBA00012579"/>
    </source>
</evidence>
<dbReference type="SUPFAM" id="SSF69765">
    <property type="entry name" value="IpsF-like"/>
    <property type="match status" value="1"/>
</dbReference>
<dbReference type="GO" id="GO:0046872">
    <property type="term" value="F:metal ion binding"/>
    <property type="evidence" value="ECO:0007669"/>
    <property type="project" value="UniProtKB-KW"/>
</dbReference>
<dbReference type="NCBIfam" id="TIGR00151">
    <property type="entry name" value="ispF"/>
    <property type="match status" value="1"/>
</dbReference>
<accession>A0A0C1EIR8</accession>
<dbReference type="Proteomes" id="UP000031307">
    <property type="component" value="Unassembled WGS sequence"/>
</dbReference>
<dbReference type="PANTHER" id="PTHR43181">
    <property type="entry name" value="2-C-METHYL-D-ERYTHRITOL 2,4-CYCLODIPHOSPHATE SYNTHASE, CHLOROPLASTIC"/>
    <property type="match status" value="1"/>
</dbReference>
<dbReference type="Gene3D" id="3.30.1330.50">
    <property type="entry name" value="2-C-methyl-D-erythritol 2,4-cyclodiphosphate synthase"/>
    <property type="match status" value="1"/>
</dbReference>
<organism evidence="10 11">
    <name type="scientific">Parachlamydia acanthamoebae</name>
    <dbReference type="NCBI Taxonomy" id="83552"/>
    <lineage>
        <taxon>Bacteria</taxon>
        <taxon>Pseudomonadati</taxon>
        <taxon>Chlamydiota</taxon>
        <taxon>Chlamydiia</taxon>
        <taxon>Parachlamydiales</taxon>
        <taxon>Parachlamydiaceae</taxon>
        <taxon>Parachlamydia</taxon>
    </lineage>
</organism>
<comment type="caution">
    <text evidence="10">The sequence shown here is derived from an EMBL/GenBank/DDBJ whole genome shotgun (WGS) entry which is preliminary data.</text>
</comment>
<dbReference type="GO" id="GO:0016114">
    <property type="term" value="P:terpenoid biosynthetic process"/>
    <property type="evidence" value="ECO:0007669"/>
    <property type="project" value="InterPro"/>
</dbReference>
<evidence type="ECO:0000256" key="3">
    <source>
        <dbReference type="ARBA" id="ARBA00004709"/>
    </source>
</evidence>
<dbReference type="EMBL" id="JSAM01000117">
    <property type="protein sequence ID" value="KIA76489.1"/>
    <property type="molecule type" value="Genomic_DNA"/>
</dbReference>
<evidence type="ECO:0000256" key="6">
    <source>
        <dbReference type="ARBA" id="ARBA00023229"/>
    </source>
</evidence>
<keyword evidence="7 8" id="KW-0456">Lyase</keyword>
<keyword evidence="6 8" id="KW-0414">Isoprene biosynthesis</keyword>
<evidence type="ECO:0000256" key="5">
    <source>
        <dbReference type="ARBA" id="ARBA00022723"/>
    </source>
</evidence>
<evidence type="ECO:0000313" key="11">
    <source>
        <dbReference type="Proteomes" id="UP000031307"/>
    </source>
</evidence>
<dbReference type="UniPathway" id="UPA00056">
    <property type="reaction ID" value="UER00095"/>
</dbReference>
<reference evidence="10 11" key="1">
    <citation type="journal article" date="2014" name="Mol. Biol. Evol.">
        <title>Massive expansion of Ubiquitination-related gene families within the Chlamydiae.</title>
        <authorList>
            <person name="Domman D."/>
            <person name="Collingro A."/>
            <person name="Lagkouvardos I."/>
            <person name="Gehre L."/>
            <person name="Weinmaier T."/>
            <person name="Rattei T."/>
            <person name="Subtil A."/>
            <person name="Horn M."/>
        </authorList>
    </citation>
    <scope>NUCLEOTIDE SEQUENCE [LARGE SCALE GENOMIC DNA]</scope>
    <source>
        <strain evidence="10 11">OEW1</strain>
    </source>
</reference>
<dbReference type="InterPro" id="IPR003526">
    <property type="entry name" value="MECDP_synthase"/>
</dbReference>
<dbReference type="PROSITE" id="PS01350">
    <property type="entry name" value="ISPF"/>
    <property type="match status" value="1"/>
</dbReference>
<dbReference type="InterPro" id="IPR020555">
    <property type="entry name" value="MECDP_synthase_CS"/>
</dbReference>
<dbReference type="AlphaFoldDB" id="A0A0C1EIR8"/>
<evidence type="ECO:0000259" key="9">
    <source>
        <dbReference type="Pfam" id="PF02542"/>
    </source>
</evidence>
<dbReference type="GO" id="GO:0008685">
    <property type="term" value="F:2-C-methyl-D-erythritol 2,4-cyclodiphosphate synthase activity"/>
    <property type="evidence" value="ECO:0007669"/>
    <property type="project" value="UniProtKB-EC"/>
</dbReference>
<comment type="similarity">
    <text evidence="8">Belongs to the IspF family.</text>
</comment>
<evidence type="ECO:0000256" key="8">
    <source>
        <dbReference type="RuleBase" id="RU004395"/>
    </source>
</evidence>
<sequence length="177" mass="19041">MWLLIYGFLAGDLRMSKKIRTGLGQDSHRFLQPDSSKLCIIAGVIFDDTPGFNANSDGDVVYHAICNAITSLSGVLILGGIADDLCLNDGITDSEVYLKEALKTLGKQKIVHVAISLEGKKPKFKDKILQMREKIAQVMGLSVEEVGITATSGEGLTDFGCGDGVQCFAILTTEEDI</sequence>
<dbReference type="Pfam" id="PF02542">
    <property type="entry name" value="YgbB"/>
    <property type="match status" value="1"/>
</dbReference>
<dbReference type="PANTHER" id="PTHR43181:SF1">
    <property type="entry name" value="2-C-METHYL-D-ERYTHRITOL 2,4-CYCLODIPHOSPHATE SYNTHASE, CHLOROPLASTIC"/>
    <property type="match status" value="1"/>
</dbReference>
<evidence type="ECO:0000313" key="10">
    <source>
        <dbReference type="EMBL" id="KIA76489.1"/>
    </source>
</evidence>
<comment type="catalytic activity">
    <reaction evidence="1 8">
        <text>4-CDP-2-C-methyl-D-erythritol 2-phosphate = 2-C-methyl-D-erythritol 2,4-cyclic diphosphate + CMP</text>
        <dbReference type="Rhea" id="RHEA:23864"/>
        <dbReference type="ChEBI" id="CHEBI:57919"/>
        <dbReference type="ChEBI" id="CHEBI:58483"/>
        <dbReference type="ChEBI" id="CHEBI:60377"/>
        <dbReference type="EC" id="4.6.1.12"/>
    </reaction>
</comment>
<name>A0A0C1EIR8_9BACT</name>
<comment type="cofactor">
    <cofactor evidence="2">
        <name>a divalent metal cation</name>
        <dbReference type="ChEBI" id="CHEBI:60240"/>
    </cofactor>
</comment>
<dbReference type="InterPro" id="IPR036571">
    <property type="entry name" value="MECDP_synthase_sf"/>
</dbReference>
<dbReference type="GO" id="GO:0019288">
    <property type="term" value="P:isopentenyl diphosphate biosynthetic process, methylerythritol 4-phosphate pathway"/>
    <property type="evidence" value="ECO:0007669"/>
    <property type="project" value="UniProtKB-UniPathway"/>
</dbReference>
<gene>
    <name evidence="10" type="primary">ispF</name>
    <name evidence="10" type="ORF">DB43_AG00670</name>
</gene>
<protein>
    <recommendedName>
        <fullName evidence="4 8">2-C-methyl-D-erythritol 2,4-cyclodiphosphate synthase</fullName>
        <ecNumber evidence="4 8">4.6.1.12</ecNumber>
    </recommendedName>
</protein>
<evidence type="ECO:0000256" key="2">
    <source>
        <dbReference type="ARBA" id="ARBA00001968"/>
    </source>
</evidence>